<evidence type="ECO:0000313" key="3">
    <source>
        <dbReference type="Proteomes" id="UP000623440"/>
    </source>
</evidence>
<dbReference type="EMBL" id="JACJSI010000008">
    <property type="protein sequence ID" value="MBD2529223.1"/>
    <property type="molecule type" value="Genomic_DNA"/>
</dbReference>
<dbReference type="CDD" id="cd06260">
    <property type="entry name" value="DUF820-like"/>
    <property type="match status" value="1"/>
</dbReference>
<dbReference type="InterPro" id="IPR011335">
    <property type="entry name" value="Restrct_endonuc-II-like"/>
</dbReference>
<dbReference type="Pfam" id="PF05685">
    <property type="entry name" value="Uma2"/>
    <property type="match status" value="1"/>
</dbReference>
<reference evidence="2 3" key="1">
    <citation type="journal article" date="2020" name="ISME J.">
        <title>Comparative genomics reveals insights into cyanobacterial evolution and habitat adaptation.</title>
        <authorList>
            <person name="Chen M.Y."/>
            <person name="Teng W.K."/>
            <person name="Zhao L."/>
            <person name="Hu C.X."/>
            <person name="Zhou Y.K."/>
            <person name="Han B.P."/>
            <person name="Song L.R."/>
            <person name="Shu W.S."/>
        </authorList>
    </citation>
    <scope>NUCLEOTIDE SEQUENCE [LARGE SCALE GENOMIC DNA]</scope>
    <source>
        <strain evidence="2 3">FACHB-838</strain>
    </source>
</reference>
<dbReference type="InterPro" id="IPR012296">
    <property type="entry name" value="Nuclease_put_TT1808"/>
</dbReference>
<gene>
    <name evidence="2" type="ORF">H6G97_06415</name>
</gene>
<organism evidence="2 3">
    <name type="scientific">Nostoc flagelliforme FACHB-838</name>
    <dbReference type="NCBI Taxonomy" id="2692904"/>
    <lineage>
        <taxon>Bacteria</taxon>
        <taxon>Bacillati</taxon>
        <taxon>Cyanobacteriota</taxon>
        <taxon>Cyanophyceae</taxon>
        <taxon>Nostocales</taxon>
        <taxon>Nostocaceae</taxon>
        <taxon>Nostoc</taxon>
    </lineage>
</organism>
<dbReference type="Gene3D" id="3.90.1570.10">
    <property type="entry name" value="tt1808, chain A"/>
    <property type="match status" value="1"/>
</dbReference>
<keyword evidence="3" id="KW-1185">Reference proteome</keyword>
<evidence type="ECO:0000259" key="1">
    <source>
        <dbReference type="Pfam" id="PF05685"/>
    </source>
</evidence>
<accession>A0ABR8DIV4</accession>
<keyword evidence="2" id="KW-0255">Endonuclease</keyword>
<comment type="caution">
    <text evidence="2">The sequence shown here is derived from an EMBL/GenBank/DDBJ whole genome shotgun (WGS) entry which is preliminary data.</text>
</comment>
<evidence type="ECO:0000313" key="2">
    <source>
        <dbReference type="EMBL" id="MBD2529223.1"/>
    </source>
</evidence>
<sequence length="194" mass="22115">MLTNIRLISVREYHKMAETGIFHPEERLELIAGQIIRMSAKGTAHESAITRTERLLRQRLGDKVLLRIQSPVQLDDYSEPEPDISVVKLNPLDYEDHHPNASEVFLLIEIADSSLKYDREVKAMASPTPRANAYSKSGIIEYWILDVNGRKLYMYRLPSPDGYHSESILAEDVTISPLAFPDCAIAIRELLRKI</sequence>
<proteinExistence type="predicted"/>
<protein>
    <submittedName>
        <fullName evidence="2">Uma2 family endonuclease</fullName>
    </submittedName>
</protein>
<name>A0ABR8DIV4_9NOSO</name>
<dbReference type="PANTHER" id="PTHR35400">
    <property type="entry name" value="SLR1083 PROTEIN"/>
    <property type="match status" value="1"/>
</dbReference>
<dbReference type="SUPFAM" id="SSF52980">
    <property type="entry name" value="Restriction endonuclease-like"/>
    <property type="match status" value="1"/>
</dbReference>
<feature type="domain" description="Putative restriction endonuclease" evidence="1">
    <location>
        <begin position="11"/>
        <end position="187"/>
    </location>
</feature>
<dbReference type="PANTHER" id="PTHR35400:SF1">
    <property type="entry name" value="SLR1083 PROTEIN"/>
    <property type="match status" value="1"/>
</dbReference>
<keyword evidence="2" id="KW-0540">Nuclease</keyword>
<keyword evidence="2" id="KW-0378">Hydrolase</keyword>
<dbReference type="Proteomes" id="UP000623440">
    <property type="component" value="Unassembled WGS sequence"/>
</dbReference>
<dbReference type="InterPro" id="IPR008538">
    <property type="entry name" value="Uma2"/>
</dbReference>
<dbReference type="GO" id="GO:0004519">
    <property type="term" value="F:endonuclease activity"/>
    <property type="evidence" value="ECO:0007669"/>
    <property type="project" value="UniProtKB-KW"/>
</dbReference>
<dbReference type="RefSeq" id="WP_190939836.1">
    <property type="nucleotide sequence ID" value="NZ_JACJSI010000008.1"/>
</dbReference>